<dbReference type="PANTHER" id="PTHR43479">
    <property type="entry name" value="ACREF/ENVCD OPERON REPRESSOR-RELATED"/>
    <property type="match status" value="1"/>
</dbReference>
<dbReference type="InterPro" id="IPR050624">
    <property type="entry name" value="HTH-type_Tx_Regulator"/>
</dbReference>
<protein>
    <submittedName>
        <fullName evidence="2">TetR family transcriptional regulator C-terminal domain-containing protein</fullName>
    </submittedName>
</protein>
<dbReference type="EMBL" id="DVFO01000031">
    <property type="protein sequence ID" value="HIQ60587.1"/>
    <property type="molecule type" value="Genomic_DNA"/>
</dbReference>
<dbReference type="InterPro" id="IPR009057">
    <property type="entry name" value="Homeodomain-like_sf"/>
</dbReference>
<reference evidence="2" key="2">
    <citation type="journal article" date="2021" name="PeerJ">
        <title>Extensive microbial diversity within the chicken gut microbiome revealed by metagenomics and culture.</title>
        <authorList>
            <person name="Gilroy R."/>
            <person name="Ravi A."/>
            <person name="Getino M."/>
            <person name="Pursley I."/>
            <person name="Horton D.L."/>
            <person name="Alikhan N.F."/>
            <person name="Baker D."/>
            <person name="Gharbi K."/>
            <person name="Hall N."/>
            <person name="Watson M."/>
            <person name="Adriaenssens E.M."/>
            <person name="Foster-Nyarko E."/>
            <person name="Jarju S."/>
            <person name="Secka A."/>
            <person name="Antonio M."/>
            <person name="Oren A."/>
            <person name="Chaudhuri R.R."/>
            <person name="La Ragione R."/>
            <person name="Hildebrand F."/>
            <person name="Pallen M.J."/>
        </authorList>
    </citation>
    <scope>NUCLEOTIDE SEQUENCE</scope>
    <source>
        <strain evidence="2">ChiGjej2B2-12916</strain>
    </source>
</reference>
<name>A0A9D0YR04_9FIRM</name>
<dbReference type="AlphaFoldDB" id="A0A9D0YR04"/>
<dbReference type="Proteomes" id="UP000886879">
    <property type="component" value="Unassembled WGS sequence"/>
</dbReference>
<sequence length="189" mass="21990">MNATKQTLSASLKRWMLKKPLDKITIQDLTSDCGMSRMAFYYHFKDIYDLVEWTCVEDATRALQGKKTYDTWQEGLIQIFEAVLENRPFVLNAYRCISRERMERYLFQLTYGLIRGVVDEKSQGLGISEEDKTFIADFYKYSFVGIMLDWIQKGMGEDYHTLAHRISLTVQGNVAHSIANFSDLHRGDN</sequence>
<dbReference type="PANTHER" id="PTHR43479:SF7">
    <property type="entry name" value="TETR-FAMILY TRANSCRIPTIONAL REGULATOR"/>
    <property type="match status" value="1"/>
</dbReference>
<feature type="domain" description="Transcriptional regulator TetR C-terminal Firmicutes type" evidence="1">
    <location>
        <begin position="70"/>
        <end position="171"/>
    </location>
</feature>
<comment type="caution">
    <text evidence="2">The sequence shown here is derived from an EMBL/GenBank/DDBJ whole genome shotgun (WGS) entry which is preliminary data.</text>
</comment>
<evidence type="ECO:0000313" key="2">
    <source>
        <dbReference type="EMBL" id="HIQ60587.1"/>
    </source>
</evidence>
<accession>A0A9D0YR04</accession>
<dbReference type="InterPro" id="IPR039532">
    <property type="entry name" value="TetR_C_Firmicutes"/>
</dbReference>
<dbReference type="SUPFAM" id="SSF46689">
    <property type="entry name" value="Homeodomain-like"/>
    <property type="match status" value="1"/>
</dbReference>
<organism evidence="2 3">
    <name type="scientific">Candidatus Enterenecus faecium</name>
    <dbReference type="NCBI Taxonomy" id="2840780"/>
    <lineage>
        <taxon>Bacteria</taxon>
        <taxon>Bacillati</taxon>
        <taxon>Bacillota</taxon>
        <taxon>Clostridia</taxon>
        <taxon>Eubacteriales</taxon>
        <taxon>Candidatus Enterenecus</taxon>
    </lineage>
</organism>
<evidence type="ECO:0000313" key="3">
    <source>
        <dbReference type="Proteomes" id="UP000886879"/>
    </source>
</evidence>
<proteinExistence type="predicted"/>
<evidence type="ECO:0000259" key="1">
    <source>
        <dbReference type="Pfam" id="PF14278"/>
    </source>
</evidence>
<gene>
    <name evidence="2" type="ORF">IAD31_03205</name>
</gene>
<dbReference type="Pfam" id="PF14278">
    <property type="entry name" value="TetR_C_8"/>
    <property type="match status" value="1"/>
</dbReference>
<dbReference type="Gene3D" id="1.10.357.10">
    <property type="entry name" value="Tetracycline Repressor, domain 2"/>
    <property type="match status" value="1"/>
</dbReference>
<reference evidence="2" key="1">
    <citation type="submission" date="2020-10" db="EMBL/GenBank/DDBJ databases">
        <authorList>
            <person name="Gilroy R."/>
        </authorList>
    </citation>
    <scope>NUCLEOTIDE SEQUENCE</scope>
    <source>
        <strain evidence="2">ChiGjej2B2-12916</strain>
    </source>
</reference>